<dbReference type="KEGG" id="mer:MMINT_19225"/>
<dbReference type="InParanoid" id="R9T959"/>
<reference evidence="1 2" key="1">
    <citation type="journal article" date="2013" name="Genome Announc.">
        <title>Genome sequence of 'Candidatus Methanomassiliicoccus intestinalis' Issoire-Mx1, a third thermoplasmatales-related methanogenic archaeon from human feces.</title>
        <authorList>
            <person name="Borrel G."/>
            <person name="Harris H.M."/>
            <person name="Parisot N."/>
            <person name="Gaci N."/>
            <person name="Tottey W."/>
            <person name="Mihajlovski A."/>
            <person name="Deane J."/>
            <person name="Gribaldo S."/>
            <person name="Bardot O."/>
            <person name="Peyretaillade E."/>
            <person name="Peyret P."/>
            <person name="O'Toole P.W."/>
            <person name="Brugere J.F."/>
        </authorList>
    </citation>
    <scope>NUCLEOTIDE SEQUENCE [LARGE SCALE GENOMIC DNA]</scope>
    <source>
        <strain evidence="1 2">Issoire-Mx1</strain>
    </source>
</reference>
<proteinExistence type="predicted"/>
<dbReference type="AlphaFoldDB" id="R9T959"/>
<name>R9T959_METII</name>
<sequence length="81" mass="9214">MTKTGTISFNKRYIGTYSSDHETTAGSNMEKRVHLKVDADNLTLREVMDKLEEIQAENPDLDVFFDGDTKSICSRPRSKTE</sequence>
<keyword evidence="2" id="KW-1185">Reference proteome</keyword>
<gene>
    <name evidence="1" type="ORF">MMINT_19225</name>
</gene>
<protein>
    <submittedName>
        <fullName evidence="1">Uncharacterized protein</fullName>
    </submittedName>
</protein>
<dbReference type="HOGENOM" id="CLU_2565536_0_0_2"/>
<evidence type="ECO:0000313" key="1">
    <source>
        <dbReference type="EMBL" id="AGN27194.1"/>
    </source>
</evidence>
<evidence type="ECO:0000313" key="2">
    <source>
        <dbReference type="Proteomes" id="UP000014070"/>
    </source>
</evidence>
<organism evidence="1 2">
    <name type="scientific">Methanomassiliicoccus intestinalis (strain Issoire-Mx1)</name>
    <dbReference type="NCBI Taxonomy" id="1295009"/>
    <lineage>
        <taxon>Archaea</taxon>
        <taxon>Methanobacteriati</taxon>
        <taxon>Thermoplasmatota</taxon>
        <taxon>Thermoplasmata</taxon>
        <taxon>Methanomassiliicoccales</taxon>
        <taxon>Methanomassiliicoccaceae</taxon>
        <taxon>Methanomassiliicoccus</taxon>
    </lineage>
</organism>
<dbReference type="STRING" id="1295009.MMINT_19225"/>
<accession>R9T959</accession>
<dbReference type="EMBL" id="CP005934">
    <property type="protein sequence ID" value="AGN27194.1"/>
    <property type="molecule type" value="Genomic_DNA"/>
</dbReference>
<dbReference type="Proteomes" id="UP000014070">
    <property type="component" value="Chromosome"/>
</dbReference>